<name>A0A2G5T912_9PELO</name>
<dbReference type="PANTHER" id="PTHR47164">
    <property type="entry name" value="SERPENTINE RECEPTOR, CLASS W-RELATED"/>
    <property type="match status" value="1"/>
</dbReference>
<dbReference type="InterPro" id="IPR019427">
    <property type="entry name" value="7TM_GPCR_serpentine_rcpt_Srw"/>
</dbReference>
<gene>
    <name evidence="7" type="primary">Cnig_chr_V.g17418</name>
    <name evidence="7" type="ORF">B9Z55_017418</name>
</gene>
<evidence type="ECO:0000313" key="8">
    <source>
        <dbReference type="Proteomes" id="UP000230233"/>
    </source>
</evidence>
<keyword evidence="2 5" id="KW-0812">Transmembrane</keyword>
<keyword evidence="3 5" id="KW-1133">Transmembrane helix</keyword>
<evidence type="ECO:0000256" key="3">
    <source>
        <dbReference type="ARBA" id="ARBA00022989"/>
    </source>
</evidence>
<evidence type="ECO:0000313" key="7">
    <source>
        <dbReference type="EMBL" id="PIC23875.1"/>
    </source>
</evidence>
<evidence type="ECO:0000256" key="1">
    <source>
        <dbReference type="ARBA" id="ARBA00004370"/>
    </source>
</evidence>
<comment type="caution">
    <text evidence="7">The sequence shown here is derived from an EMBL/GenBank/DDBJ whole genome shotgun (WGS) entry which is preliminary data.</text>
</comment>
<dbReference type="Gene3D" id="1.20.1070.10">
    <property type="entry name" value="Rhodopsin 7-helix transmembrane proteins"/>
    <property type="match status" value="1"/>
</dbReference>
<feature type="transmembrane region" description="Helical" evidence="5">
    <location>
        <begin position="294"/>
        <end position="323"/>
    </location>
</feature>
<reference evidence="8" key="1">
    <citation type="submission" date="2017-10" db="EMBL/GenBank/DDBJ databases">
        <title>Rapid genome shrinkage in a self-fertile nematode reveals novel sperm competition proteins.</title>
        <authorList>
            <person name="Yin D."/>
            <person name="Schwarz E.M."/>
            <person name="Thomas C.G."/>
            <person name="Felde R.L."/>
            <person name="Korf I.F."/>
            <person name="Cutter A.D."/>
            <person name="Schartner C.M."/>
            <person name="Ralston E.J."/>
            <person name="Meyer B.J."/>
            <person name="Haag E.S."/>
        </authorList>
    </citation>
    <scope>NUCLEOTIDE SEQUENCE [LARGE SCALE GENOMIC DNA]</scope>
    <source>
        <strain evidence="8">JU1422</strain>
    </source>
</reference>
<dbReference type="PANTHER" id="PTHR47164:SF1">
    <property type="entry name" value="G-PROTEIN COUPLED RECEPTORS FAMILY 1 PROFILE DOMAIN-CONTAINING PROTEIN"/>
    <property type="match status" value="1"/>
</dbReference>
<feature type="transmembrane region" description="Helical" evidence="5">
    <location>
        <begin position="146"/>
        <end position="167"/>
    </location>
</feature>
<accession>A0A2G5T912</accession>
<dbReference type="Proteomes" id="UP000230233">
    <property type="component" value="Chromosome V"/>
</dbReference>
<dbReference type="SUPFAM" id="SSF81321">
    <property type="entry name" value="Family A G protein-coupled receptor-like"/>
    <property type="match status" value="1"/>
</dbReference>
<feature type="transmembrane region" description="Helical" evidence="5">
    <location>
        <begin position="29"/>
        <end position="46"/>
    </location>
</feature>
<protein>
    <recommendedName>
        <fullName evidence="6">G-protein coupled receptors family 1 profile domain-containing protein</fullName>
    </recommendedName>
</protein>
<dbReference type="STRING" id="1611254.A0A2G5T912"/>
<dbReference type="AlphaFoldDB" id="A0A2G5T912"/>
<feature type="domain" description="G-protein coupled receptors family 1 profile" evidence="6">
    <location>
        <begin position="38"/>
        <end position="320"/>
    </location>
</feature>
<dbReference type="GO" id="GO:0016020">
    <property type="term" value="C:membrane"/>
    <property type="evidence" value="ECO:0007669"/>
    <property type="project" value="UniProtKB-SubCell"/>
</dbReference>
<feature type="transmembrane region" description="Helical" evidence="5">
    <location>
        <begin position="115"/>
        <end position="134"/>
    </location>
</feature>
<evidence type="ECO:0000259" key="6">
    <source>
        <dbReference type="PROSITE" id="PS50262"/>
    </source>
</evidence>
<dbReference type="EMBL" id="PDUG01000005">
    <property type="protein sequence ID" value="PIC23875.1"/>
    <property type="molecule type" value="Genomic_DNA"/>
</dbReference>
<dbReference type="InterPro" id="IPR017452">
    <property type="entry name" value="GPCR_Rhodpsn_7TM"/>
</dbReference>
<evidence type="ECO:0000256" key="4">
    <source>
        <dbReference type="ARBA" id="ARBA00023136"/>
    </source>
</evidence>
<organism evidence="7 8">
    <name type="scientific">Caenorhabditis nigoni</name>
    <dbReference type="NCBI Taxonomy" id="1611254"/>
    <lineage>
        <taxon>Eukaryota</taxon>
        <taxon>Metazoa</taxon>
        <taxon>Ecdysozoa</taxon>
        <taxon>Nematoda</taxon>
        <taxon>Chromadorea</taxon>
        <taxon>Rhabditida</taxon>
        <taxon>Rhabditina</taxon>
        <taxon>Rhabditomorpha</taxon>
        <taxon>Rhabditoidea</taxon>
        <taxon>Rhabditidae</taxon>
        <taxon>Peloderinae</taxon>
        <taxon>Caenorhabditis</taxon>
    </lineage>
</organism>
<dbReference type="Pfam" id="PF10324">
    <property type="entry name" value="7TM_GPCR_Srw"/>
    <property type="match status" value="1"/>
</dbReference>
<feature type="transmembrane region" description="Helical" evidence="5">
    <location>
        <begin position="262"/>
        <end position="282"/>
    </location>
</feature>
<comment type="subcellular location">
    <subcellularLocation>
        <location evidence="1">Membrane</location>
    </subcellularLocation>
</comment>
<proteinExistence type="predicted"/>
<dbReference type="CDD" id="cd14978">
    <property type="entry name" value="7tmA_FMRFamide_R-like"/>
    <property type="match status" value="1"/>
</dbReference>
<feature type="transmembrane region" description="Helical" evidence="5">
    <location>
        <begin position="58"/>
        <end position="76"/>
    </location>
</feature>
<evidence type="ECO:0000256" key="5">
    <source>
        <dbReference type="SAM" id="Phobius"/>
    </source>
</evidence>
<keyword evidence="8" id="KW-1185">Reference proteome</keyword>
<dbReference type="GO" id="GO:0008528">
    <property type="term" value="F:G protein-coupled peptide receptor activity"/>
    <property type="evidence" value="ECO:0007669"/>
    <property type="project" value="InterPro"/>
</dbReference>
<feature type="transmembrane region" description="Helical" evidence="5">
    <location>
        <begin position="220"/>
        <end position="241"/>
    </location>
</feature>
<evidence type="ECO:0000256" key="2">
    <source>
        <dbReference type="ARBA" id="ARBA00022692"/>
    </source>
</evidence>
<dbReference type="OrthoDB" id="5835148at2759"/>
<sequence length="368" mass="41584">MVESVYKGQLAEIIEVIESIADPLNTANLFLSFVSIFINILHLIILTSSSMKSSSTNVIMIGIAIVDIFTLTLTVVKHASLVDIENNECVTSNLFWKVYFDMAVWGLQDYFRRCSTWLGLMMAIVRTMIVKNIVGTSHSALTKPRFGVCIVFIIIILASTLSIFYNLRFTVVENRSDNLPISCEEFQDIEKPPRFSLNLVNLFTMNEKIVLRVYLMVDAVLSKFIPCILFPILTVVLIRALSKAKEARKKSKQVQNKDHTTVLVIVMTFAFFIAEAPLGIIYTINAFHHDNAHLIIASVDVIIVFACLLTINSTCHFFFCIFLSRQYRSTVYYTFRLDKLVLTNNVNNGETRNASSVAVPSVRIISVH</sequence>
<keyword evidence="4 5" id="KW-0472">Membrane</keyword>
<dbReference type="PROSITE" id="PS50262">
    <property type="entry name" value="G_PROTEIN_RECEP_F1_2"/>
    <property type="match status" value="1"/>
</dbReference>